<dbReference type="Proteomes" id="UP000570474">
    <property type="component" value="Unassembled WGS sequence"/>
</dbReference>
<reference evidence="2 3" key="1">
    <citation type="submission" date="2020-04" db="EMBL/GenBank/DDBJ databases">
        <authorList>
            <person name="Yin C."/>
        </authorList>
    </citation>
    <scope>NUCLEOTIDE SEQUENCE [LARGE SCALE GENOMIC DNA]</scope>
    <source>
        <strain evidence="2 3">Ae27</strain>
    </source>
</reference>
<keyword evidence="1" id="KW-0732">Signal</keyword>
<evidence type="ECO:0000256" key="1">
    <source>
        <dbReference type="SAM" id="SignalP"/>
    </source>
</evidence>
<dbReference type="RefSeq" id="WP_168872558.1">
    <property type="nucleotide sequence ID" value="NZ_JABAIA010000002.1"/>
</dbReference>
<organism evidence="2 3">
    <name type="scientific">Chitinophaga varians</name>
    <dbReference type="NCBI Taxonomy" id="2202339"/>
    <lineage>
        <taxon>Bacteria</taxon>
        <taxon>Pseudomonadati</taxon>
        <taxon>Bacteroidota</taxon>
        <taxon>Chitinophagia</taxon>
        <taxon>Chitinophagales</taxon>
        <taxon>Chitinophagaceae</taxon>
        <taxon>Chitinophaga</taxon>
    </lineage>
</organism>
<feature type="chain" id="PRO_5032323921" description="DUF4034 domain-containing protein" evidence="1">
    <location>
        <begin position="22"/>
        <end position="213"/>
    </location>
</feature>
<dbReference type="InterPro" id="IPR011990">
    <property type="entry name" value="TPR-like_helical_dom_sf"/>
</dbReference>
<proteinExistence type="predicted"/>
<dbReference type="SUPFAM" id="SSF48452">
    <property type="entry name" value="TPR-like"/>
    <property type="match status" value="1"/>
</dbReference>
<protein>
    <recommendedName>
        <fullName evidence="4">DUF4034 domain-containing protein</fullName>
    </recommendedName>
</protein>
<evidence type="ECO:0000313" key="3">
    <source>
        <dbReference type="Proteomes" id="UP000570474"/>
    </source>
</evidence>
<dbReference type="EMBL" id="JABAIA010000002">
    <property type="protein sequence ID" value="NLR66642.1"/>
    <property type="molecule type" value="Genomic_DNA"/>
</dbReference>
<keyword evidence="3" id="KW-1185">Reference proteome</keyword>
<evidence type="ECO:0000313" key="2">
    <source>
        <dbReference type="EMBL" id="NLR66642.1"/>
    </source>
</evidence>
<dbReference type="AlphaFoldDB" id="A0A847RUH2"/>
<name>A0A847RUH2_9BACT</name>
<dbReference type="Gene3D" id="1.25.40.10">
    <property type="entry name" value="Tetratricopeptide repeat domain"/>
    <property type="match status" value="1"/>
</dbReference>
<feature type="signal peptide" evidence="1">
    <location>
        <begin position="1"/>
        <end position="21"/>
    </location>
</feature>
<evidence type="ECO:0008006" key="4">
    <source>
        <dbReference type="Google" id="ProtNLM"/>
    </source>
</evidence>
<sequence>MKRLLLLFWVMTAGWSSALFAQDSTRSWQTVLQAQLQALEKVPPPQWPAYTDTLAELARTHPQEWLLQYYAGWAYTQLSFKAEKKKAEQYSEQAAPFVKKALELQPHHTETLTLMGYWLSARINAVPSRGASLGSESRQYAEKAIDADPSNPRASLVKALNIYYTPAIFGGGKKRARPTVVETGEKFARFTPADALAPNWGRNIYDVLNASYQ</sequence>
<comment type="caution">
    <text evidence="2">The sequence shown here is derived from an EMBL/GenBank/DDBJ whole genome shotgun (WGS) entry which is preliminary data.</text>
</comment>
<accession>A0A847RUH2</accession>
<gene>
    <name evidence="2" type="ORF">HGH92_20200</name>
</gene>